<proteinExistence type="predicted"/>
<comment type="caution">
    <text evidence="1">The sequence shown here is derived from an EMBL/GenBank/DDBJ whole genome shotgun (WGS) entry which is preliminary data.</text>
</comment>
<dbReference type="AlphaFoldDB" id="T0YL96"/>
<keyword evidence="1" id="KW-0812">Transmembrane</keyword>
<organism evidence="1">
    <name type="scientific">mine drainage metagenome</name>
    <dbReference type="NCBI Taxonomy" id="410659"/>
    <lineage>
        <taxon>unclassified sequences</taxon>
        <taxon>metagenomes</taxon>
        <taxon>ecological metagenomes</taxon>
    </lineage>
</organism>
<keyword evidence="1" id="KW-0472">Membrane</keyword>
<evidence type="ECO:0000313" key="1">
    <source>
        <dbReference type="EMBL" id="EQD32672.1"/>
    </source>
</evidence>
<feature type="non-terminal residue" evidence="1">
    <location>
        <position position="1"/>
    </location>
</feature>
<sequence>SLDVNGSDVAISGGSTGSTLASNLANNTAFTVTVAAQPGGENCAITNGAGTISSANVTDVSVNCGYTISGSITGLGSATGLSLLANRADATPVAANSTAFTIDSSLASGTAYDVTVGADPSGLLCMLSNNTGTVSSAGVTSVAATCGAPAEKVLYSFQGDQPSAGITDGSTP</sequence>
<dbReference type="EMBL" id="AUZZ01009736">
    <property type="protein sequence ID" value="EQD32672.1"/>
    <property type="molecule type" value="Genomic_DNA"/>
</dbReference>
<protein>
    <submittedName>
        <fullName evidence="1">Transmembrane protein</fullName>
    </submittedName>
</protein>
<gene>
    <name evidence="1" type="ORF">B2A_13443</name>
</gene>
<reference evidence="1" key="2">
    <citation type="journal article" date="2014" name="ISME J.">
        <title>Microbial stratification in low pH oxic and suboxic macroscopic growths along an acid mine drainage.</title>
        <authorList>
            <person name="Mendez-Garcia C."/>
            <person name="Mesa V."/>
            <person name="Sprenger R.R."/>
            <person name="Richter M."/>
            <person name="Diez M.S."/>
            <person name="Solano J."/>
            <person name="Bargiela R."/>
            <person name="Golyshina O.V."/>
            <person name="Manteca A."/>
            <person name="Ramos J.L."/>
            <person name="Gallego J.R."/>
            <person name="Llorente I."/>
            <person name="Martins Dos Santos V.A."/>
            <person name="Jensen O.N."/>
            <person name="Pelaez A.I."/>
            <person name="Sanchez J."/>
            <person name="Ferrer M."/>
        </authorList>
    </citation>
    <scope>NUCLEOTIDE SEQUENCE</scope>
</reference>
<feature type="non-terminal residue" evidence="1">
    <location>
        <position position="172"/>
    </location>
</feature>
<accession>T0YL96</accession>
<reference evidence="1" key="1">
    <citation type="submission" date="2013-08" db="EMBL/GenBank/DDBJ databases">
        <authorList>
            <person name="Mendez C."/>
            <person name="Richter M."/>
            <person name="Ferrer M."/>
            <person name="Sanchez J."/>
        </authorList>
    </citation>
    <scope>NUCLEOTIDE SEQUENCE</scope>
</reference>
<name>T0YL96_9ZZZZ</name>